<dbReference type="PANTHER" id="PTHR34653">
    <property type="match status" value="1"/>
</dbReference>
<dbReference type="GO" id="GO:0009425">
    <property type="term" value="C:bacterial-type flagellum basal body"/>
    <property type="evidence" value="ECO:0007669"/>
    <property type="project" value="UniProtKB-SubCell"/>
</dbReference>
<comment type="similarity">
    <text evidence="2 4">Belongs to the FliE family.</text>
</comment>
<dbReference type="InterPro" id="IPR001624">
    <property type="entry name" value="FliE"/>
</dbReference>
<name>A0A1I0VPZ9_9BACI</name>
<sequence>MSTFLNGISNQAVMPNSEIAKQTVSPSEAHQNFADTLKTAIDSVNDAQIASDKKTEAMAKGEIDDLHDVMITAQKASVTLESSVQIQRKVIDAYNEMMRMQI</sequence>
<dbReference type="Proteomes" id="UP000198642">
    <property type="component" value="Unassembled WGS sequence"/>
</dbReference>
<evidence type="ECO:0000256" key="3">
    <source>
        <dbReference type="ARBA" id="ARBA00023143"/>
    </source>
</evidence>
<dbReference type="GO" id="GO:0005198">
    <property type="term" value="F:structural molecule activity"/>
    <property type="evidence" value="ECO:0007669"/>
    <property type="project" value="UniProtKB-UniRule"/>
</dbReference>
<protein>
    <recommendedName>
        <fullName evidence="4 5">Flagellar hook-basal body complex protein FliE</fullName>
    </recommendedName>
</protein>
<organism evidence="6 7">
    <name type="scientific">Lentibacillus halodurans</name>
    <dbReference type="NCBI Taxonomy" id="237679"/>
    <lineage>
        <taxon>Bacteria</taxon>
        <taxon>Bacillati</taxon>
        <taxon>Bacillota</taxon>
        <taxon>Bacilli</taxon>
        <taxon>Bacillales</taxon>
        <taxon>Bacillaceae</taxon>
        <taxon>Lentibacillus</taxon>
    </lineage>
</organism>
<evidence type="ECO:0000256" key="5">
    <source>
        <dbReference type="NCBIfam" id="TIGR00205"/>
    </source>
</evidence>
<dbReference type="EMBL" id="FOJW01000001">
    <property type="protein sequence ID" value="SFA77726.1"/>
    <property type="molecule type" value="Genomic_DNA"/>
</dbReference>
<keyword evidence="3 4" id="KW-0975">Bacterial flagellum</keyword>
<evidence type="ECO:0000256" key="1">
    <source>
        <dbReference type="ARBA" id="ARBA00004117"/>
    </source>
</evidence>
<evidence type="ECO:0000256" key="4">
    <source>
        <dbReference type="HAMAP-Rule" id="MF_00724"/>
    </source>
</evidence>
<accession>A0A1I0VPZ9</accession>
<dbReference type="OrthoDB" id="9812413at2"/>
<keyword evidence="7" id="KW-1185">Reference proteome</keyword>
<evidence type="ECO:0000313" key="6">
    <source>
        <dbReference type="EMBL" id="SFA77726.1"/>
    </source>
</evidence>
<dbReference type="STRING" id="237679.SAMN04488072_101534"/>
<evidence type="ECO:0000256" key="2">
    <source>
        <dbReference type="ARBA" id="ARBA00009272"/>
    </source>
</evidence>
<dbReference type="RefSeq" id="WP_090233117.1">
    <property type="nucleotide sequence ID" value="NZ_FOJW01000001.1"/>
</dbReference>
<dbReference type="GO" id="GO:0003774">
    <property type="term" value="F:cytoskeletal motor activity"/>
    <property type="evidence" value="ECO:0007669"/>
    <property type="project" value="InterPro"/>
</dbReference>
<dbReference type="NCBIfam" id="TIGR00205">
    <property type="entry name" value="fliE"/>
    <property type="match status" value="1"/>
</dbReference>
<reference evidence="6 7" key="1">
    <citation type="submission" date="2016-10" db="EMBL/GenBank/DDBJ databases">
        <authorList>
            <person name="de Groot N.N."/>
        </authorList>
    </citation>
    <scope>NUCLEOTIDE SEQUENCE [LARGE SCALE GENOMIC DNA]</scope>
    <source>
        <strain evidence="6 7">CGMCC 1.3702</strain>
    </source>
</reference>
<keyword evidence="6" id="KW-0966">Cell projection</keyword>
<dbReference type="PANTHER" id="PTHR34653:SF1">
    <property type="entry name" value="FLAGELLAR HOOK-BASAL BODY COMPLEX PROTEIN FLIE"/>
    <property type="match status" value="1"/>
</dbReference>
<proteinExistence type="inferred from homology"/>
<dbReference type="AlphaFoldDB" id="A0A1I0VPZ9"/>
<comment type="subcellular location">
    <subcellularLocation>
        <location evidence="1 4">Bacterial flagellum basal body</location>
    </subcellularLocation>
</comment>
<dbReference type="GO" id="GO:0071973">
    <property type="term" value="P:bacterial-type flagellum-dependent cell motility"/>
    <property type="evidence" value="ECO:0007669"/>
    <property type="project" value="InterPro"/>
</dbReference>
<gene>
    <name evidence="4" type="primary">fliE</name>
    <name evidence="6" type="ORF">SAMN04488072_101534</name>
</gene>
<dbReference type="HAMAP" id="MF_00724">
    <property type="entry name" value="FliE"/>
    <property type="match status" value="1"/>
</dbReference>
<dbReference type="Pfam" id="PF02049">
    <property type="entry name" value="FliE"/>
    <property type="match status" value="1"/>
</dbReference>
<dbReference type="PRINTS" id="PR01006">
    <property type="entry name" value="FLGHOOKFLIE"/>
</dbReference>
<keyword evidence="6" id="KW-0282">Flagellum</keyword>
<keyword evidence="6" id="KW-0969">Cilium</keyword>
<evidence type="ECO:0000313" key="7">
    <source>
        <dbReference type="Proteomes" id="UP000198642"/>
    </source>
</evidence>